<keyword evidence="1" id="KW-0175">Coiled coil</keyword>
<feature type="compositionally biased region" description="Polar residues" evidence="2">
    <location>
        <begin position="28"/>
        <end position="42"/>
    </location>
</feature>
<proteinExistence type="predicted"/>
<protein>
    <submittedName>
        <fullName evidence="3">Uncharacterized protein</fullName>
    </submittedName>
</protein>
<reference evidence="3" key="1">
    <citation type="submission" date="2014-05" db="EMBL/GenBank/DDBJ databases">
        <title>The transcriptome of the halophilic microalga Tetraselmis sp. GSL018 isolated from the Great Salt Lake, Utah.</title>
        <authorList>
            <person name="Jinkerson R.E."/>
            <person name="D'Adamo S."/>
            <person name="Posewitz M.C."/>
        </authorList>
    </citation>
    <scope>NUCLEOTIDE SEQUENCE</scope>
    <source>
        <strain evidence="3">GSL018</strain>
    </source>
</reference>
<dbReference type="EMBL" id="GBEZ01010027">
    <property type="protein sequence ID" value="JAC75612.1"/>
    <property type="molecule type" value="Transcribed_RNA"/>
</dbReference>
<name>A0A061RRZ0_9CHLO</name>
<gene>
    <name evidence="3" type="ORF">TSPGSL018_22600</name>
</gene>
<feature type="coiled-coil region" evidence="1">
    <location>
        <begin position="177"/>
        <end position="204"/>
    </location>
</feature>
<feature type="region of interest" description="Disordered" evidence="2">
    <location>
        <begin position="16"/>
        <end position="51"/>
    </location>
</feature>
<dbReference type="AlphaFoldDB" id="A0A061RRZ0"/>
<evidence type="ECO:0000256" key="2">
    <source>
        <dbReference type="SAM" id="MobiDB-lite"/>
    </source>
</evidence>
<feature type="region of interest" description="Disordered" evidence="2">
    <location>
        <begin position="317"/>
        <end position="366"/>
    </location>
</feature>
<sequence length="366" mass="40285">MGYTAVKFPHSLRWANNGRNAVAPGSPGSEQNEPLSQSSISWQAGLGSQGEPMYLSQPRPDVMSQPAKLIQSRLAKGPSVLGQTTSLPLHRQHKAQPFGCLPRSQGAIKHQSAGGLISSRFPNKLKYGQQLWPSKQEFSVIPSSFRNYNPNVEHDNQQLANETGKMMDVLGRVENAIDTASKAISEMQKTVSNLENTCNNTRDRLEPMQATCSQFAAISQEILPLMSQVSSSFSEKKTHPALDTNDKAVQTDKVLECQQSQQPFIAQKDIPSSDDGLWRKHALSLFNPNSNRPQAQDPKPVTAKTAISNVDVCRKLAQHNNGKNVTRPEKQDNSSDFRKVQRSPALRAQPAAIVDVKKCTKKPVSK</sequence>
<evidence type="ECO:0000313" key="3">
    <source>
        <dbReference type="EMBL" id="JAC75612.1"/>
    </source>
</evidence>
<feature type="compositionally biased region" description="Basic and acidic residues" evidence="2">
    <location>
        <begin position="326"/>
        <end position="339"/>
    </location>
</feature>
<accession>A0A061RRZ0</accession>
<evidence type="ECO:0000256" key="1">
    <source>
        <dbReference type="SAM" id="Coils"/>
    </source>
</evidence>
<organism evidence="3">
    <name type="scientific">Tetraselmis sp. GSL018</name>
    <dbReference type="NCBI Taxonomy" id="582737"/>
    <lineage>
        <taxon>Eukaryota</taxon>
        <taxon>Viridiplantae</taxon>
        <taxon>Chlorophyta</taxon>
        <taxon>core chlorophytes</taxon>
        <taxon>Chlorodendrophyceae</taxon>
        <taxon>Chlorodendrales</taxon>
        <taxon>Chlorodendraceae</taxon>
        <taxon>Tetraselmis</taxon>
    </lineage>
</organism>